<proteinExistence type="predicted"/>
<dbReference type="EMBL" id="CAJNNW010026004">
    <property type="protein sequence ID" value="CAE8681902.1"/>
    <property type="molecule type" value="Genomic_DNA"/>
</dbReference>
<organism evidence="3 4">
    <name type="scientific">Polarella glacialis</name>
    <name type="common">Dinoflagellate</name>
    <dbReference type="NCBI Taxonomy" id="89957"/>
    <lineage>
        <taxon>Eukaryota</taxon>
        <taxon>Sar</taxon>
        <taxon>Alveolata</taxon>
        <taxon>Dinophyceae</taxon>
        <taxon>Suessiales</taxon>
        <taxon>Suessiaceae</taxon>
        <taxon>Polarella</taxon>
    </lineage>
</organism>
<feature type="region of interest" description="Disordered" evidence="1">
    <location>
        <begin position="191"/>
        <end position="282"/>
    </location>
</feature>
<dbReference type="AlphaFoldDB" id="A0A813JML6"/>
<accession>A0A813JML6</accession>
<name>A0A813JML6_POLGL</name>
<reference evidence="3" key="1">
    <citation type="submission" date="2021-02" db="EMBL/GenBank/DDBJ databases">
        <authorList>
            <person name="Dougan E. K."/>
            <person name="Rhodes N."/>
            <person name="Thang M."/>
            <person name="Chan C."/>
        </authorList>
    </citation>
    <scope>NUCLEOTIDE SEQUENCE</scope>
</reference>
<feature type="compositionally biased region" description="Polar residues" evidence="1">
    <location>
        <begin position="248"/>
        <end position="267"/>
    </location>
</feature>
<sequence>MLKPILPSVKASLTIESSGMSFGIGLEVADARKAVEALTLLQQILEKVSARFPKHVKATGASTLSDVLMCFQVAKADAQDASNSDLETRPCPGTSKVISQLPVLEPDLSGYAGYQGVLSGSEGSEGSSDEDEEEPTSATNALPNLSGGGGGDCSRGRGRGRRGRGLDRGTGQPVIPSAVRVGMSLSSELEMCETERSMSSKSSCSMYSNASSMSSGTSFRRSRLRAGPGPAEPMPSMWEPSPPPRGLSQVQQLPTLQRSRVQAQAEQPESPKQPKSRLRESL</sequence>
<evidence type="ECO:0000256" key="1">
    <source>
        <dbReference type="SAM" id="MobiDB-lite"/>
    </source>
</evidence>
<evidence type="ECO:0000313" key="5">
    <source>
        <dbReference type="Proteomes" id="UP000654075"/>
    </source>
</evidence>
<dbReference type="Proteomes" id="UP000626109">
    <property type="component" value="Unassembled WGS sequence"/>
</dbReference>
<evidence type="ECO:0000313" key="3">
    <source>
        <dbReference type="EMBL" id="CAE8681902.1"/>
    </source>
</evidence>
<feature type="region of interest" description="Disordered" evidence="1">
    <location>
        <begin position="114"/>
        <end position="179"/>
    </location>
</feature>
<comment type="caution">
    <text evidence="3">The sequence shown here is derived from an EMBL/GenBank/DDBJ whole genome shotgun (WGS) entry which is preliminary data.</text>
</comment>
<evidence type="ECO:0000313" key="2">
    <source>
        <dbReference type="EMBL" id="CAE8591641.1"/>
    </source>
</evidence>
<feature type="compositionally biased region" description="Low complexity" evidence="1">
    <location>
        <begin position="199"/>
        <end position="219"/>
    </location>
</feature>
<dbReference type="Proteomes" id="UP000654075">
    <property type="component" value="Unassembled WGS sequence"/>
</dbReference>
<keyword evidence="5" id="KW-1185">Reference proteome</keyword>
<gene>
    <name evidence="2" type="ORF">PGLA1383_LOCUS10309</name>
    <name evidence="3" type="ORF">PGLA2088_LOCUS22673</name>
</gene>
<dbReference type="EMBL" id="CAJNNV010005095">
    <property type="protein sequence ID" value="CAE8591641.1"/>
    <property type="molecule type" value="Genomic_DNA"/>
</dbReference>
<evidence type="ECO:0000313" key="4">
    <source>
        <dbReference type="Proteomes" id="UP000626109"/>
    </source>
</evidence>
<protein>
    <submittedName>
        <fullName evidence="3">Uncharacterized protein</fullName>
    </submittedName>
</protein>